<gene>
    <name evidence="1" type="ORF">PROQFM164_S05g000074</name>
</gene>
<reference evidence="1" key="1">
    <citation type="journal article" date="2014" name="Nat. Commun.">
        <title>Multiple recent horizontal transfers of a large genomic region in cheese making fungi.</title>
        <authorList>
            <person name="Cheeseman K."/>
            <person name="Ropars J."/>
            <person name="Renault P."/>
            <person name="Dupont J."/>
            <person name="Gouzy J."/>
            <person name="Branca A."/>
            <person name="Abraham A.L."/>
            <person name="Ceppi M."/>
            <person name="Conseiller E."/>
            <person name="Debuchy R."/>
            <person name="Malagnac F."/>
            <person name="Goarin A."/>
            <person name="Silar P."/>
            <person name="Lacoste S."/>
            <person name="Sallet E."/>
            <person name="Bensimon A."/>
            <person name="Giraud T."/>
            <person name="Brygoo Y."/>
        </authorList>
    </citation>
    <scope>NUCLEOTIDE SEQUENCE [LARGE SCALE GENOMIC DNA]</scope>
    <source>
        <strain evidence="1">FM164</strain>
    </source>
</reference>
<protein>
    <submittedName>
        <fullName evidence="1">Uncharacterized protein</fullName>
    </submittedName>
</protein>
<evidence type="ECO:0000313" key="1">
    <source>
        <dbReference type="EMBL" id="CDM36241.1"/>
    </source>
</evidence>
<organism evidence="1 2">
    <name type="scientific">Penicillium roqueforti (strain FM164)</name>
    <dbReference type="NCBI Taxonomy" id="1365484"/>
    <lineage>
        <taxon>Eukaryota</taxon>
        <taxon>Fungi</taxon>
        <taxon>Dikarya</taxon>
        <taxon>Ascomycota</taxon>
        <taxon>Pezizomycotina</taxon>
        <taxon>Eurotiomycetes</taxon>
        <taxon>Eurotiomycetidae</taxon>
        <taxon>Eurotiales</taxon>
        <taxon>Aspergillaceae</taxon>
        <taxon>Penicillium</taxon>
    </lineage>
</organism>
<name>W6QJS0_PENRF</name>
<dbReference type="EMBL" id="HG792019">
    <property type="protein sequence ID" value="CDM36241.1"/>
    <property type="molecule type" value="Genomic_DNA"/>
</dbReference>
<sequence length="49" mass="5518">MLARAREGSRMVLFRYHSPLAGGDQSAESESMNGRFYPLFIGQNEKIAK</sequence>
<proteinExistence type="predicted"/>
<accession>W6QJS0</accession>
<keyword evidence="2" id="KW-1185">Reference proteome</keyword>
<evidence type="ECO:0000313" key="2">
    <source>
        <dbReference type="Proteomes" id="UP000030686"/>
    </source>
</evidence>
<dbReference type="AlphaFoldDB" id="W6QJS0"/>
<dbReference type="Proteomes" id="UP000030686">
    <property type="component" value="Unassembled WGS sequence"/>
</dbReference>